<keyword evidence="1" id="KW-0732">Signal</keyword>
<gene>
    <name evidence="2" type="ORF">FJT64_009507</name>
</gene>
<evidence type="ECO:0000256" key="1">
    <source>
        <dbReference type="SAM" id="SignalP"/>
    </source>
</evidence>
<evidence type="ECO:0000313" key="2">
    <source>
        <dbReference type="EMBL" id="KAF0292519.1"/>
    </source>
</evidence>
<organism evidence="2 3">
    <name type="scientific">Amphibalanus amphitrite</name>
    <name type="common">Striped barnacle</name>
    <name type="synonym">Balanus amphitrite</name>
    <dbReference type="NCBI Taxonomy" id="1232801"/>
    <lineage>
        <taxon>Eukaryota</taxon>
        <taxon>Metazoa</taxon>
        <taxon>Ecdysozoa</taxon>
        <taxon>Arthropoda</taxon>
        <taxon>Crustacea</taxon>
        <taxon>Multicrustacea</taxon>
        <taxon>Cirripedia</taxon>
        <taxon>Thoracica</taxon>
        <taxon>Thoracicalcarea</taxon>
        <taxon>Balanomorpha</taxon>
        <taxon>Balanoidea</taxon>
        <taxon>Balanidae</taxon>
        <taxon>Amphibalaninae</taxon>
        <taxon>Amphibalanus</taxon>
    </lineage>
</organism>
<sequence>MRAGLALLCALAVLTVASARPQFRPFRPGSGGFGAGSGSGFGSINSGPGGTALNLGANANTAIDSSNGFASSSSLGFANGLSLQSPFGSTSNLNTGGFNLSQG</sequence>
<protein>
    <submittedName>
        <fullName evidence="2">Uncharacterized protein</fullName>
    </submittedName>
</protein>
<proteinExistence type="predicted"/>
<reference evidence="2 3" key="1">
    <citation type="submission" date="2019-07" db="EMBL/GenBank/DDBJ databases">
        <title>Draft genome assembly of a fouling barnacle, Amphibalanus amphitrite (Darwin, 1854): The first reference genome for Thecostraca.</title>
        <authorList>
            <person name="Kim W."/>
        </authorList>
    </citation>
    <scope>NUCLEOTIDE SEQUENCE [LARGE SCALE GENOMIC DNA]</scope>
    <source>
        <strain evidence="2">SNU_AA5</strain>
        <tissue evidence="2">Soma without cirri and trophi</tissue>
    </source>
</reference>
<accession>A0A6A4VHB4</accession>
<dbReference type="AlphaFoldDB" id="A0A6A4VHB4"/>
<dbReference type="EMBL" id="VIIS01001807">
    <property type="protein sequence ID" value="KAF0292519.1"/>
    <property type="molecule type" value="Genomic_DNA"/>
</dbReference>
<name>A0A6A4VHB4_AMPAM</name>
<feature type="chain" id="PRO_5025331537" evidence="1">
    <location>
        <begin position="20"/>
        <end position="103"/>
    </location>
</feature>
<keyword evidence="3" id="KW-1185">Reference proteome</keyword>
<comment type="caution">
    <text evidence="2">The sequence shown here is derived from an EMBL/GenBank/DDBJ whole genome shotgun (WGS) entry which is preliminary data.</text>
</comment>
<feature type="signal peptide" evidence="1">
    <location>
        <begin position="1"/>
        <end position="19"/>
    </location>
</feature>
<dbReference type="Proteomes" id="UP000440578">
    <property type="component" value="Unassembled WGS sequence"/>
</dbReference>
<evidence type="ECO:0000313" key="3">
    <source>
        <dbReference type="Proteomes" id="UP000440578"/>
    </source>
</evidence>